<keyword evidence="3" id="KW-0175">Coiled coil</keyword>
<feature type="transmembrane region" description="Helical" evidence="4">
    <location>
        <begin position="12"/>
        <end position="29"/>
    </location>
</feature>
<dbReference type="SMART" id="SM00283">
    <property type="entry name" value="MA"/>
    <property type="match status" value="1"/>
</dbReference>
<dbReference type="InterPro" id="IPR004089">
    <property type="entry name" value="MCPsignal_dom"/>
</dbReference>
<dbReference type="GO" id="GO:0007165">
    <property type="term" value="P:signal transduction"/>
    <property type="evidence" value="ECO:0007669"/>
    <property type="project" value="UniProtKB-KW"/>
</dbReference>
<dbReference type="Gene3D" id="1.10.287.950">
    <property type="entry name" value="Methyl-accepting chemotaxis protein"/>
    <property type="match status" value="1"/>
</dbReference>
<keyword evidence="4" id="KW-0812">Transmembrane</keyword>
<keyword evidence="1 2" id="KW-0807">Transducer</keyword>
<sequence length="665" mass="71382">MGTTVAIPASRPSILILAAAIAVLCIAAGAAGSLLAGGVAALIGLVLALALFLRAKANDRSTSDQLELLHRDIEAYRQESVLLSRALEAADLPMAVCADAETLWAASTSMAKTIGAHSASELRGLSLREVFGERIAMDIARQGGHGVIEGTLEASGAPVRIHIGRDRDTGVFVLQLADMKKEANACDEIAKEREQFKKAAESINQLAQRLASSSELMSAHADEQAAGSKRQKEQTQAVAHAVERMMEAVLLVAQNATATSEVAEEARTEAVDGVELVKQAVARINALSESAKGLAKELAELDTRAGEIGRIIGVINDIADQTNLLALNAAIEAARAGDAGRGFAVVADEVRKLAEKTMDATKEVERAIRTIQNSAKSAVDSMTVTGKQVEESTDLSNRAGHSLEKVMGSIDDMVGRVAHIATAADEQSSHAEEISRSVDDIADIARDADEGAAQQAFATRDLAKLSSELLSLSSVGGARDAAHHARRKGEGMMKGVLPKLMHDFVKEQLGDKALKAVETKLGDIVFLPTESYPDHLLVEMADAAAEATGMRRDEVLRKLGLFTIGGFHKLYRRYFKAKTLKDFLMSMNDTHADVIRDMPGVIPPRFTFEDKGKVLFMNYKSKRALFSYFHGIIEGAAAFYKESVTVKLKPLDKETARAEIHFNEH</sequence>
<dbReference type="SUPFAM" id="SSF58104">
    <property type="entry name" value="Methyl-accepting chemotaxis protein (MCP) signaling domain"/>
    <property type="match status" value="1"/>
</dbReference>
<evidence type="ECO:0000256" key="3">
    <source>
        <dbReference type="SAM" id="Coils"/>
    </source>
</evidence>
<gene>
    <name evidence="6" type="ORF">GGQ74_002627</name>
</gene>
<dbReference type="CDD" id="cd11386">
    <property type="entry name" value="MCP_signal"/>
    <property type="match status" value="1"/>
</dbReference>
<feature type="domain" description="Methyl-accepting transducer" evidence="5">
    <location>
        <begin position="206"/>
        <end position="442"/>
    </location>
</feature>
<dbReference type="PROSITE" id="PS50111">
    <property type="entry name" value="CHEMOTAXIS_TRANSDUC_2"/>
    <property type="match status" value="1"/>
</dbReference>
<keyword evidence="7" id="KW-1185">Reference proteome</keyword>
<dbReference type="RefSeq" id="WP_167942029.1">
    <property type="nucleotide sequence ID" value="NZ_JAATJA010000003.1"/>
</dbReference>
<evidence type="ECO:0000256" key="1">
    <source>
        <dbReference type="ARBA" id="ARBA00023224"/>
    </source>
</evidence>
<evidence type="ECO:0000313" key="7">
    <source>
        <dbReference type="Proteomes" id="UP000580856"/>
    </source>
</evidence>
<evidence type="ECO:0000256" key="4">
    <source>
        <dbReference type="SAM" id="Phobius"/>
    </source>
</evidence>
<dbReference type="Pfam" id="PF00015">
    <property type="entry name" value="MCPsignal"/>
    <property type="match status" value="1"/>
</dbReference>
<dbReference type="InterPro" id="IPR038158">
    <property type="entry name" value="H-NOX_domain_sf"/>
</dbReference>
<dbReference type="Pfam" id="PF07700">
    <property type="entry name" value="HNOB"/>
    <property type="match status" value="1"/>
</dbReference>
<feature type="coiled-coil region" evidence="3">
    <location>
        <begin position="277"/>
        <end position="304"/>
    </location>
</feature>
<dbReference type="InterPro" id="IPR024096">
    <property type="entry name" value="NO_sig/Golgi_transp_ligand-bd"/>
</dbReference>
<dbReference type="GO" id="GO:0016020">
    <property type="term" value="C:membrane"/>
    <property type="evidence" value="ECO:0007669"/>
    <property type="project" value="InterPro"/>
</dbReference>
<dbReference type="PANTHER" id="PTHR32089:SF112">
    <property type="entry name" value="LYSOZYME-LIKE PROTEIN-RELATED"/>
    <property type="match status" value="1"/>
</dbReference>
<protein>
    <submittedName>
        <fullName evidence="6">Methyl-accepting chemotaxis protein</fullName>
    </submittedName>
</protein>
<evidence type="ECO:0000256" key="2">
    <source>
        <dbReference type="PROSITE-ProRule" id="PRU00284"/>
    </source>
</evidence>
<dbReference type="AlphaFoldDB" id="A0A846QRD8"/>
<organism evidence="6 7">
    <name type="scientific">Desulfobaculum xiamenense</name>
    <dbReference type="NCBI Taxonomy" id="995050"/>
    <lineage>
        <taxon>Bacteria</taxon>
        <taxon>Pseudomonadati</taxon>
        <taxon>Thermodesulfobacteriota</taxon>
        <taxon>Desulfovibrionia</taxon>
        <taxon>Desulfovibrionales</taxon>
        <taxon>Desulfovibrionaceae</taxon>
        <taxon>Desulfobaculum</taxon>
    </lineage>
</organism>
<proteinExistence type="predicted"/>
<dbReference type="SUPFAM" id="SSF111126">
    <property type="entry name" value="Ligand-binding domain in the NO signalling and Golgi transport"/>
    <property type="match status" value="1"/>
</dbReference>
<dbReference type="InterPro" id="IPR011644">
    <property type="entry name" value="Heme_NO-bd"/>
</dbReference>
<dbReference type="EMBL" id="JAATJA010000003">
    <property type="protein sequence ID" value="NJB68933.1"/>
    <property type="molecule type" value="Genomic_DNA"/>
</dbReference>
<keyword evidence="4" id="KW-1133">Transmembrane helix</keyword>
<comment type="caution">
    <text evidence="6">The sequence shown here is derived from an EMBL/GenBank/DDBJ whole genome shotgun (WGS) entry which is preliminary data.</text>
</comment>
<dbReference type="Gene3D" id="3.90.1520.10">
    <property type="entry name" value="H-NOX domain"/>
    <property type="match status" value="1"/>
</dbReference>
<dbReference type="Proteomes" id="UP000580856">
    <property type="component" value="Unassembled WGS sequence"/>
</dbReference>
<dbReference type="PANTHER" id="PTHR32089">
    <property type="entry name" value="METHYL-ACCEPTING CHEMOTAXIS PROTEIN MCPB"/>
    <property type="match status" value="1"/>
</dbReference>
<evidence type="ECO:0000313" key="6">
    <source>
        <dbReference type="EMBL" id="NJB68933.1"/>
    </source>
</evidence>
<name>A0A846QRD8_9BACT</name>
<dbReference type="GO" id="GO:0020037">
    <property type="term" value="F:heme binding"/>
    <property type="evidence" value="ECO:0007669"/>
    <property type="project" value="InterPro"/>
</dbReference>
<reference evidence="6 7" key="1">
    <citation type="submission" date="2020-03" db="EMBL/GenBank/DDBJ databases">
        <title>Genomic Encyclopedia of Type Strains, Phase IV (KMG-IV): sequencing the most valuable type-strain genomes for metagenomic binning, comparative biology and taxonomic classification.</title>
        <authorList>
            <person name="Goeker M."/>
        </authorList>
    </citation>
    <scope>NUCLEOTIDE SEQUENCE [LARGE SCALE GENOMIC DNA]</scope>
    <source>
        <strain evidence="6 7">DSM 24233</strain>
    </source>
</reference>
<accession>A0A846QRD8</accession>
<evidence type="ECO:0000259" key="5">
    <source>
        <dbReference type="PROSITE" id="PS50111"/>
    </source>
</evidence>
<keyword evidence="4" id="KW-0472">Membrane</keyword>